<dbReference type="PROSITE" id="PS50240">
    <property type="entry name" value="TRYPSIN_DOM"/>
    <property type="match status" value="1"/>
</dbReference>
<dbReference type="InterPro" id="IPR043504">
    <property type="entry name" value="Peptidase_S1_PA_chymotrypsin"/>
</dbReference>
<name>A0A182LUA0_9DIPT</name>
<dbReference type="PANTHER" id="PTHR24252">
    <property type="entry name" value="ACROSIN-RELATED"/>
    <property type="match status" value="1"/>
</dbReference>
<evidence type="ECO:0000256" key="3">
    <source>
        <dbReference type="SAM" id="SignalP"/>
    </source>
</evidence>
<evidence type="ECO:0000259" key="4">
    <source>
        <dbReference type="PROSITE" id="PS50240"/>
    </source>
</evidence>
<dbReference type="Gene3D" id="2.40.10.10">
    <property type="entry name" value="Trypsin-like serine proteases"/>
    <property type="match status" value="1"/>
</dbReference>
<dbReference type="SMART" id="SM00020">
    <property type="entry name" value="Tryp_SPc"/>
    <property type="match status" value="1"/>
</dbReference>
<dbReference type="GO" id="GO:0004252">
    <property type="term" value="F:serine-type endopeptidase activity"/>
    <property type="evidence" value="ECO:0007669"/>
    <property type="project" value="InterPro"/>
</dbReference>
<feature type="domain" description="Peptidase S1" evidence="4">
    <location>
        <begin position="38"/>
        <end position="187"/>
    </location>
</feature>
<dbReference type="Proteomes" id="UP000075883">
    <property type="component" value="Unassembled WGS sequence"/>
</dbReference>
<dbReference type="STRING" id="139723.A0A182LUA0"/>
<dbReference type="InterPro" id="IPR018114">
    <property type="entry name" value="TRYPSIN_HIS"/>
</dbReference>
<dbReference type="InterPro" id="IPR001254">
    <property type="entry name" value="Trypsin_dom"/>
</dbReference>
<feature type="chain" id="PRO_5008127474" description="Peptidase S1 domain-containing protein" evidence="3">
    <location>
        <begin position="26"/>
        <end position="187"/>
    </location>
</feature>
<evidence type="ECO:0000313" key="6">
    <source>
        <dbReference type="Proteomes" id="UP000075883"/>
    </source>
</evidence>
<dbReference type="InterPro" id="IPR001314">
    <property type="entry name" value="Peptidase_S1A"/>
</dbReference>
<keyword evidence="1" id="KW-1015">Disulfide bond</keyword>
<dbReference type="Pfam" id="PF00089">
    <property type="entry name" value="Trypsin"/>
    <property type="match status" value="1"/>
</dbReference>
<dbReference type="PANTHER" id="PTHR24252:SF7">
    <property type="entry name" value="HYALIN"/>
    <property type="match status" value="1"/>
</dbReference>
<evidence type="ECO:0000256" key="1">
    <source>
        <dbReference type="ARBA" id="ARBA00023157"/>
    </source>
</evidence>
<dbReference type="PRINTS" id="PR00722">
    <property type="entry name" value="CHYMOTRYPSIN"/>
</dbReference>
<dbReference type="InterPro" id="IPR009003">
    <property type="entry name" value="Peptidase_S1_PA"/>
</dbReference>
<accession>A0A182LUA0</accession>
<dbReference type="AlphaFoldDB" id="A0A182LUA0"/>
<dbReference type="VEuPathDB" id="VectorBase:ACUA002124"/>
<dbReference type="EnsemblMetazoa" id="ACUA002124-RA">
    <property type="protein sequence ID" value="ACUA002124-PA"/>
    <property type="gene ID" value="ACUA002124"/>
</dbReference>
<dbReference type="FunFam" id="2.40.10.10:FF:000068">
    <property type="entry name" value="transmembrane protease serine 2"/>
    <property type="match status" value="1"/>
</dbReference>
<dbReference type="PROSITE" id="PS00134">
    <property type="entry name" value="TRYPSIN_HIS"/>
    <property type="match status" value="1"/>
</dbReference>
<keyword evidence="6" id="KW-1185">Reference proteome</keyword>
<evidence type="ECO:0000256" key="2">
    <source>
        <dbReference type="ARBA" id="ARBA00024195"/>
    </source>
</evidence>
<reference evidence="6" key="1">
    <citation type="submission" date="2013-09" db="EMBL/GenBank/DDBJ databases">
        <title>The Genome Sequence of Anopheles culicifacies species A.</title>
        <authorList>
            <consortium name="The Broad Institute Genomics Platform"/>
            <person name="Neafsey D.E."/>
            <person name="Besansky N."/>
            <person name="Howell P."/>
            <person name="Walton C."/>
            <person name="Young S.K."/>
            <person name="Zeng Q."/>
            <person name="Gargeya S."/>
            <person name="Fitzgerald M."/>
            <person name="Haas B."/>
            <person name="Abouelleil A."/>
            <person name="Allen A.W."/>
            <person name="Alvarado L."/>
            <person name="Arachchi H.M."/>
            <person name="Berlin A.M."/>
            <person name="Chapman S.B."/>
            <person name="Gainer-Dewar J."/>
            <person name="Goldberg J."/>
            <person name="Griggs A."/>
            <person name="Gujja S."/>
            <person name="Hansen M."/>
            <person name="Howarth C."/>
            <person name="Imamovic A."/>
            <person name="Ireland A."/>
            <person name="Larimer J."/>
            <person name="McCowan C."/>
            <person name="Murphy C."/>
            <person name="Pearson M."/>
            <person name="Poon T.W."/>
            <person name="Priest M."/>
            <person name="Roberts A."/>
            <person name="Saif S."/>
            <person name="Shea T."/>
            <person name="Sisk P."/>
            <person name="Sykes S."/>
            <person name="Wortman J."/>
            <person name="Nusbaum C."/>
            <person name="Birren B."/>
        </authorList>
    </citation>
    <scope>NUCLEOTIDE SEQUENCE [LARGE SCALE GENOMIC DNA]</scope>
    <source>
        <strain evidence="6">A-37</strain>
    </source>
</reference>
<feature type="signal peptide" evidence="3">
    <location>
        <begin position="1"/>
        <end position="25"/>
    </location>
</feature>
<keyword evidence="3" id="KW-0732">Signal</keyword>
<dbReference type="EMBL" id="AXCM01008226">
    <property type="status" value="NOT_ANNOTATED_CDS"/>
    <property type="molecule type" value="Genomic_DNA"/>
</dbReference>
<dbReference type="SUPFAM" id="SSF50494">
    <property type="entry name" value="Trypsin-like serine proteases"/>
    <property type="match status" value="1"/>
</dbReference>
<proteinExistence type="inferred from homology"/>
<protein>
    <recommendedName>
        <fullName evidence="4">Peptidase S1 domain-containing protein</fullName>
    </recommendedName>
</protein>
<reference evidence="5" key="2">
    <citation type="submission" date="2020-05" db="UniProtKB">
        <authorList>
            <consortium name="EnsemblMetazoa"/>
        </authorList>
    </citation>
    <scope>IDENTIFICATION</scope>
    <source>
        <strain evidence="5">A-37</strain>
    </source>
</reference>
<dbReference type="GO" id="GO:0006508">
    <property type="term" value="P:proteolysis"/>
    <property type="evidence" value="ECO:0007669"/>
    <property type="project" value="InterPro"/>
</dbReference>
<sequence length="187" mass="20915">MGHIKCYVIALIQLCLWMIINTSSAQTCGKRKVVSYLIVSGSEAQEGYWPWHAALFHNDGRSSVYKCGGTILDHNTVLTAAHCLTTSRGIIARERLVVQAGRHGLRVASEHTQDREAFQLIVHPEYSRNSIRHDIGLIKLATDFTYTIYVQPICLWNRGEDQHSIVGSWGTVVGFGFDENDNPSDTL</sequence>
<evidence type="ECO:0000313" key="5">
    <source>
        <dbReference type="EnsemblMetazoa" id="ACUA002124-PA"/>
    </source>
</evidence>
<organism evidence="5 6">
    <name type="scientific">Anopheles culicifacies</name>
    <dbReference type="NCBI Taxonomy" id="139723"/>
    <lineage>
        <taxon>Eukaryota</taxon>
        <taxon>Metazoa</taxon>
        <taxon>Ecdysozoa</taxon>
        <taxon>Arthropoda</taxon>
        <taxon>Hexapoda</taxon>
        <taxon>Insecta</taxon>
        <taxon>Pterygota</taxon>
        <taxon>Neoptera</taxon>
        <taxon>Endopterygota</taxon>
        <taxon>Diptera</taxon>
        <taxon>Nematocera</taxon>
        <taxon>Culicoidea</taxon>
        <taxon>Culicidae</taxon>
        <taxon>Anophelinae</taxon>
        <taxon>Anopheles</taxon>
        <taxon>culicifacies species complex</taxon>
    </lineage>
</organism>
<comment type="similarity">
    <text evidence="2">Belongs to the peptidase S1 family. CLIP subfamily.</text>
</comment>